<sequence>MAVKDRFDIKNKSVTTMGRSADYSKEKCAIAASLDIIGEPWTLLIIRDAFSGLCRFEQWQEALGLARNVLAARLKHLVAHGVFEQSLYCERPRRYEYLLTDKGRELRPMILFMQDWGQKHVYGEERAIYETIHTCGHSLSPVTHCAHCEQRVQMGELGVQENPDAISLAELVKRRFIAEEVD</sequence>
<dbReference type="SUPFAM" id="SSF46785">
    <property type="entry name" value="Winged helix' DNA-binding domain"/>
    <property type="match status" value="1"/>
</dbReference>
<evidence type="ECO:0000256" key="2">
    <source>
        <dbReference type="ARBA" id="ARBA00023125"/>
    </source>
</evidence>
<dbReference type="PATRIC" id="fig|1121022.4.peg.4008"/>
<evidence type="ECO:0000259" key="4">
    <source>
        <dbReference type="PROSITE" id="PS51118"/>
    </source>
</evidence>
<dbReference type="PANTHER" id="PTHR33204:SF18">
    <property type="entry name" value="TRANSCRIPTIONAL REGULATORY PROTEIN"/>
    <property type="match status" value="1"/>
</dbReference>
<keyword evidence="1" id="KW-0805">Transcription regulation</keyword>
<dbReference type="InterPro" id="IPR002577">
    <property type="entry name" value="HTH_HxlR"/>
</dbReference>
<dbReference type="InterPro" id="IPR036390">
    <property type="entry name" value="WH_DNA-bd_sf"/>
</dbReference>
<comment type="caution">
    <text evidence="5">The sequence shown here is derived from an EMBL/GenBank/DDBJ whole genome shotgun (WGS) entry which is preliminary data.</text>
</comment>
<organism evidence="5 6">
    <name type="scientific">Asticcacaulis benevestitus DSM 16100 = ATCC BAA-896</name>
    <dbReference type="NCBI Taxonomy" id="1121022"/>
    <lineage>
        <taxon>Bacteria</taxon>
        <taxon>Pseudomonadati</taxon>
        <taxon>Pseudomonadota</taxon>
        <taxon>Alphaproteobacteria</taxon>
        <taxon>Caulobacterales</taxon>
        <taxon>Caulobacteraceae</taxon>
        <taxon>Asticcacaulis</taxon>
    </lineage>
</organism>
<feature type="domain" description="HTH hxlR-type" evidence="4">
    <location>
        <begin position="28"/>
        <end position="125"/>
    </location>
</feature>
<evidence type="ECO:0000313" key="6">
    <source>
        <dbReference type="Proteomes" id="UP000017837"/>
    </source>
</evidence>
<dbReference type="Gene3D" id="1.10.10.10">
    <property type="entry name" value="Winged helix-like DNA-binding domain superfamily/Winged helix DNA-binding domain"/>
    <property type="match status" value="1"/>
</dbReference>
<dbReference type="STRING" id="1121022.GCA_000376105_00701"/>
<dbReference type="Proteomes" id="UP000017837">
    <property type="component" value="Unassembled WGS sequence"/>
</dbReference>
<keyword evidence="2" id="KW-0238">DNA-binding</keyword>
<protein>
    <recommendedName>
        <fullName evidence="4">HTH hxlR-type domain-containing protein</fullName>
    </recommendedName>
</protein>
<accession>V4PBY7</accession>
<evidence type="ECO:0000313" key="5">
    <source>
        <dbReference type="EMBL" id="ESQ84619.1"/>
    </source>
</evidence>
<dbReference type="EMBL" id="AWGB01000063">
    <property type="protein sequence ID" value="ESQ84619.1"/>
    <property type="molecule type" value="Genomic_DNA"/>
</dbReference>
<dbReference type="PANTHER" id="PTHR33204">
    <property type="entry name" value="TRANSCRIPTIONAL REGULATOR, MARR FAMILY"/>
    <property type="match status" value="1"/>
</dbReference>
<dbReference type="eggNOG" id="COG1733">
    <property type="taxonomic scope" value="Bacteria"/>
</dbReference>
<dbReference type="PROSITE" id="PS51118">
    <property type="entry name" value="HTH_HXLR"/>
    <property type="match status" value="1"/>
</dbReference>
<name>V4PBY7_9CAUL</name>
<dbReference type="GO" id="GO:0003677">
    <property type="term" value="F:DNA binding"/>
    <property type="evidence" value="ECO:0007669"/>
    <property type="project" value="UniProtKB-KW"/>
</dbReference>
<evidence type="ECO:0000256" key="1">
    <source>
        <dbReference type="ARBA" id="ARBA00023015"/>
    </source>
</evidence>
<gene>
    <name evidence="5" type="ORF">ABENE_19570</name>
</gene>
<keyword evidence="3" id="KW-0804">Transcription</keyword>
<proteinExistence type="predicted"/>
<dbReference type="RefSeq" id="WP_018080371.1">
    <property type="nucleotide sequence ID" value="NZ_AQWM01000002.1"/>
</dbReference>
<dbReference type="InterPro" id="IPR036388">
    <property type="entry name" value="WH-like_DNA-bd_sf"/>
</dbReference>
<keyword evidence="6" id="KW-1185">Reference proteome</keyword>
<dbReference type="Pfam" id="PF01638">
    <property type="entry name" value="HxlR"/>
    <property type="match status" value="1"/>
</dbReference>
<evidence type="ECO:0000256" key="3">
    <source>
        <dbReference type="ARBA" id="ARBA00023163"/>
    </source>
</evidence>
<reference evidence="5 6" key="1">
    <citation type="journal article" date="2014" name="Nature">
        <title>Sequential evolution of bacterial morphology by co-option of a developmental regulator.</title>
        <authorList>
            <person name="Jiang C."/>
            <person name="Brown P.J."/>
            <person name="Ducret A."/>
            <person name="Brun Y.V."/>
        </authorList>
    </citation>
    <scope>NUCLEOTIDE SEQUENCE [LARGE SCALE GENOMIC DNA]</scope>
    <source>
        <strain evidence="5 6">DSM 16100</strain>
    </source>
</reference>
<dbReference type="AlphaFoldDB" id="V4PBY7"/>